<dbReference type="CDD" id="cd00081">
    <property type="entry name" value="Hint"/>
    <property type="match status" value="1"/>
</dbReference>
<keyword evidence="4" id="KW-1185">Reference proteome</keyword>
<name>A0A1H3DF32_9RHOB</name>
<dbReference type="STRING" id="670155.SAMN04488001_0099"/>
<dbReference type="GO" id="GO:0004519">
    <property type="term" value="F:endonuclease activity"/>
    <property type="evidence" value="ECO:0007669"/>
    <property type="project" value="InterPro"/>
</dbReference>
<evidence type="ECO:0000259" key="1">
    <source>
        <dbReference type="SMART" id="SM00306"/>
    </source>
</evidence>
<dbReference type="Pfam" id="PF07591">
    <property type="entry name" value="PT-HINT"/>
    <property type="match status" value="1"/>
</dbReference>
<dbReference type="InterPro" id="IPR003587">
    <property type="entry name" value="Hint_dom_N"/>
</dbReference>
<dbReference type="SMART" id="SM00507">
    <property type="entry name" value="HNHc"/>
    <property type="match status" value="1"/>
</dbReference>
<dbReference type="Gene3D" id="2.180.10.10">
    <property type="entry name" value="RHS repeat-associated core"/>
    <property type="match status" value="1"/>
</dbReference>
<evidence type="ECO:0000259" key="2">
    <source>
        <dbReference type="SMART" id="SM00507"/>
    </source>
</evidence>
<dbReference type="InterPro" id="IPR022385">
    <property type="entry name" value="Rhs_assc_core"/>
</dbReference>
<dbReference type="SMART" id="SM00306">
    <property type="entry name" value="HintN"/>
    <property type="match status" value="1"/>
</dbReference>
<dbReference type="PANTHER" id="PTHR32305:SF15">
    <property type="entry name" value="PROTEIN RHSA-RELATED"/>
    <property type="match status" value="1"/>
</dbReference>
<gene>
    <name evidence="3" type="ORF">SAMN04488001_0099</name>
</gene>
<accession>A0A1H3DF32</accession>
<dbReference type="Pfam" id="PF01844">
    <property type="entry name" value="HNH"/>
    <property type="match status" value="1"/>
</dbReference>
<reference evidence="4" key="1">
    <citation type="submission" date="2016-10" db="EMBL/GenBank/DDBJ databases">
        <authorList>
            <person name="Varghese N."/>
            <person name="Submissions S."/>
        </authorList>
    </citation>
    <scope>NUCLEOTIDE SEQUENCE [LARGE SCALE GENOMIC DNA]</scope>
    <source>
        <strain evidence="4">DSM 26922</strain>
    </source>
</reference>
<dbReference type="EMBL" id="FNOI01000011">
    <property type="protein sequence ID" value="SDX65092.1"/>
    <property type="molecule type" value="Genomic_DNA"/>
</dbReference>
<organism evidence="3 4">
    <name type="scientific">Litoreibacter albidus</name>
    <dbReference type="NCBI Taxonomy" id="670155"/>
    <lineage>
        <taxon>Bacteria</taxon>
        <taxon>Pseudomonadati</taxon>
        <taxon>Pseudomonadota</taxon>
        <taxon>Alphaproteobacteria</taxon>
        <taxon>Rhodobacterales</taxon>
        <taxon>Roseobacteraceae</taxon>
        <taxon>Litoreibacter</taxon>
    </lineage>
</organism>
<dbReference type="Proteomes" id="UP000199441">
    <property type="component" value="Unassembled WGS sequence"/>
</dbReference>
<dbReference type="OrthoDB" id="9816400at2"/>
<dbReference type="NCBIfam" id="TIGR03696">
    <property type="entry name" value="Rhs_assc_core"/>
    <property type="match status" value="1"/>
</dbReference>
<dbReference type="Gene3D" id="1.10.30.50">
    <property type="match status" value="1"/>
</dbReference>
<dbReference type="InterPro" id="IPR036844">
    <property type="entry name" value="Hint_dom_sf"/>
</dbReference>
<evidence type="ECO:0000313" key="3">
    <source>
        <dbReference type="EMBL" id="SDX65092.1"/>
    </source>
</evidence>
<dbReference type="SUPFAM" id="SSF51294">
    <property type="entry name" value="Hedgehog/intein (Hint) domain"/>
    <property type="match status" value="1"/>
</dbReference>
<evidence type="ECO:0000313" key="4">
    <source>
        <dbReference type="Proteomes" id="UP000199441"/>
    </source>
</evidence>
<feature type="domain" description="HNH nuclease" evidence="2">
    <location>
        <begin position="404"/>
        <end position="467"/>
    </location>
</feature>
<dbReference type="GO" id="GO:0008270">
    <property type="term" value="F:zinc ion binding"/>
    <property type="evidence" value="ECO:0007669"/>
    <property type="project" value="InterPro"/>
</dbReference>
<feature type="domain" description="Hint" evidence="1">
    <location>
        <begin position="261"/>
        <end position="360"/>
    </location>
</feature>
<dbReference type="InterPro" id="IPR050708">
    <property type="entry name" value="T6SS_VgrG/RHS"/>
</dbReference>
<dbReference type="InterPro" id="IPR002711">
    <property type="entry name" value="HNH"/>
</dbReference>
<dbReference type="GO" id="GO:0003676">
    <property type="term" value="F:nucleic acid binding"/>
    <property type="evidence" value="ECO:0007669"/>
    <property type="project" value="InterPro"/>
</dbReference>
<sequence length="474" mass="51034">MCVSACCRLMRLIWGMEPRASTPRHRKNAPLLRIDAQQNIPSRARDHAAVRTGSRTVRPVKYAPYALHPDRQGSVIAITEQATDTVMARYVYDAFGAREQTVALTLQDYGFTGREFDAETGLYYYRARHYDPAQGRFIQSDPLGFAAGDLNLYAYTWNDPANWSDPSGLSASGESGQLNAGVMAMAQRAVSKVGRGAVCVAGRISTALSELGAIVSEGQTFNNITSVVSLGEAACRTKIKAKKKNRNCGCPGGGKGGVSSGNSFPDGTEVLTPNGKVAIETLREGDLVLARNEDTGVSGVFPVTAVMSREAAGLMWITLENEAGKTSRLGVTSGHPMFVVEAGWTEAEALSVGDKIRSSDLSSLVVLAIELDDTQQKVHNLEIAEAHTYFAGELEAWGHNASWSKHRKSVYQDCGGKCSYCGIQTVFSGPRTGPRKDRFSLDHVIPRKWGGSDDKSNLIGCCVSCNSKRGAPKP</sequence>
<dbReference type="AlphaFoldDB" id="A0A1H3DF32"/>
<proteinExistence type="predicted"/>
<dbReference type="CDD" id="cd00085">
    <property type="entry name" value="HNHc"/>
    <property type="match status" value="1"/>
</dbReference>
<dbReference type="PANTHER" id="PTHR32305">
    <property type="match status" value="1"/>
</dbReference>
<dbReference type="Gene3D" id="2.170.16.10">
    <property type="entry name" value="Hedgehog/Intein (Hint) domain"/>
    <property type="match status" value="1"/>
</dbReference>
<dbReference type="InterPro" id="IPR003615">
    <property type="entry name" value="HNH_nuc"/>
</dbReference>
<protein>
    <submittedName>
        <fullName evidence="3">RHS repeat-associated core domain-containing protein</fullName>
    </submittedName>
</protein>